<dbReference type="SUPFAM" id="SSF52425">
    <property type="entry name" value="Cryptochrome/photolyase, N-terminal domain"/>
    <property type="match status" value="1"/>
</dbReference>
<dbReference type="Pfam" id="PF00875">
    <property type="entry name" value="DNA_photolyase"/>
    <property type="match status" value="1"/>
</dbReference>
<dbReference type="Gene3D" id="3.40.50.620">
    <property type="entry name" value="HUPs"/>
    <property type="match status" value="1"/>
</dbReference>
<dbReference type="InterPro" id="IPR014729">
    <property type="entry name" value="Rossmann-like_a/b/a_fold"/>
</dbReference>
<dbReference type="SUPFAM" id="SSF48173">
    <property type="entry name" value="Cryptochrome/photolyase FAD-binding domain"/>
    <property type="match status" value="1"/>
</dbReference>
<proteinExistence type="inferred from homology"/>
<evidence type="ECO:0000313" key="10">
    <source>
        <dbReference type="EMBL" id="MFD1382748.1"/>
    </source>
</evidence>
<gene>
    <name evidence="10" type="ORF">ACFQ45_05200</name>
</gene>
<sequence length="522" mass="61081">MAHFAFPVTMSHTPSELETPVVVWLKRDLRLTDHAPLHSAHQSGRPVLLLYIFEPELIDDPHYEDRHWRFVWQSLLDLNRQLAPYNSQIHLVWGNTLEALNSLQTQTGFRELFSHQEIGINLTFARDKTVAKWCVEQDIQWREFQTGAVIRALNNRDSWDKDWQTMMRAPLENISLSSVRWFDVKPLPELDESIIPDTWQQPQKGMQTGGPSLAWQTLHSFYEERGQNYYRSLSSPLSSRSACTRLSPYLAWGNISLREVYQDLLSRWHTKGWRRTLVALSSRLHWHCHFMQKFESESDMEFRPVNRAYTLFPYREVASCQEDLRAWQIGQTGYPMIDACMRALHSTGYINFRMRAMLVSFLCHHLNIDWRLGVHHLARLFLDFEPGIHYPQFQMQAGVTGTNTIRIYNPLKQSQDQDPEGDFIRRWVPELRDVPAPLIHTPWEMTAMEEALHQCHIGKDYPAPIIDLGAAAKAARERLWGYRKHPEVQSEKQRILSRHVRSPNQAAKQARATRKDQSETPS</sequence>
<dbReference type="Pfam" id="PF03441">
    <property type="entry name" value="FAD_binding_7"/>
    <property type="match status" value="1"/>
</dbReference>
<keyword evidence="6 7" id="KW-0157">Chromophore</keyword>
<comment type="similarity">
    <text evidence="7">Belongs to the DNA photolyase family.</text>
</comment>
<dbReference type="InterPro" id="IPR006050">
    <property type="entry name" value="DNA_photolyase_N"/>
</dbReference>
<dbReference type="RefSeq" id="WP_377365923.1">
    <property type="nucleotide sequence ID" value="NZ_JBHTMN010000006.1"/>
</dbReference>
<feature type="domain" description="Photolyase/cryptochrome alpha/beta" evidence="9">
    <location>
        <begin position="19"/>
        <end position="149"/>
    </location>
</feature>
<dbReference type="EMBL" id="JBHTMN010000006">
    <property type="protein sequence ID" value="MFD1382748.1"/>
    <property type="molecule type" value="Genomic_DNA"/>
</dbReference>
<keyword evidence="4 7" id="KW-0285">Flavoprotein</keyword>
<organism evidence="10 11">
    <name type="scientific">Rhodanobacter aciditrophus</name>
    <dbReference type="NCBI Taxonomy" id="1623218"/>
    <lineage>
        <taxon>Bacteria</taxon>
        <taxon>Pseudomonadati</taxon>
        <taxon>Pseudomonadota</taxon>
        <taxon>Gammaproteobacteria</taxon>
        <taxon>Lysobacterales</taxon>
        <taxon>Rhodanobacteraceae</taxon>
        <taxon>Rhodanobacter</taxon>
    </lineage>
</organism>
<dbReference type="PROSITE" id="PS00394">
    <property type="entry name" value="DNA_PHOTOLYASES_1_1"/>
    <property type="match status" value="1"/>
</dbReference>
<comment type="caution">
    <text evidence="10">The sequence shown here is derived from an EMBL/GenBank/DDBJ whole genome shotgun (WGS) entry which is preliminary data.</text>
</comment>
<evidence type="ECO:0000256" key="2">
    <source>
        <dbReference type="ARBA" id="ARBA00001974"/>
    </source>
</evidence>
<evidence type="ECO:0000256" key="5">
    <source>
        <dbReference type="ARBA" id="ARBA00022827"/>
    </source>
</evidence>
<dbReference type="InterPro" id="IPR018394">
    <property type="entry name" value="DNA_photolyase_1_CS_C"/>
</dbReference>
<evidence type="ECO:0000256" key="4">
    <source>
        <dbReference type="ARBA" id="ARBA00022630"/>
    </source>
</evidence>
<dbReference type="InterPro" id="IPR005101">
    <property type="entry name" value="Cryptochr/Photolyase_FAD-bd"/>
</dbReference>
<dbReference type="Gene3D" id="1.10.579.10">
    <property type="entry name" value="DNA Cyclobutane Dipyrimidine Photolyase, subunit A, domain 3"/>
    <property type="match status" value="1"/>
</dbReference>
<dbReference type="Gene3D" id="1.25.40.80">
    <property type="match status" value="1"/>
</dbReference>
<feature type="region of interest" description="Disordered" evidence="8">
    <location>
        <begin position="490"/>
        <end position="522"/>
    </location>
</feature>
<dbReference type="Proteomes" id="UP001597059">
    <property type="component" value="Unassembled WGS sequence"/>
</dbReference>
<reference evidence="11" key="1">
    <citation type="journal article" date="2019" name="Int. J. Syst. Evol. Microbiol.">
        <title>The Global Catalogue of Microorganisms (GCM) 10K type strain sequencing project: providing services to taxonomists for standard genome sequencing and annotation.</title>
        <authorList>
            <consortium name="The Broad Institute Genomics Platform"/>
            <consortium name="The Broad Institute Genome Sequencing Center for Infectious Disease"/>
            <person name="Wu L."/>
            <person name="Ma J."/>
        </authorList>
    </citation>
    <scope>NUCLEOTIDE SEQUENCE [LARGE SCALE GENOMIC DNA]</scope>
    <source>
        <strain evidence="11">JCM 30774</strain>
    </source>
</reference>
<evidence type="ECO:0000259" key="9">
    <source>
        <dbReference type="PROSITE" id="PS51645"/>
    </source>
</evidence>
<dbReference type="PROSITE" id="PS51645">
    <property type="entry name" value="PHR_CRY_ALPHA_BETA"/>
    <property type="match status" value="1"/>
</dbReference>
<evidence type="ECO:0000313" key="11">
    <source>
        <dbReference type="Proteomes" id="UP001597059"/>
    </source>
</evidence>
<keyword evidence="5 7" id="KW-0274">FAD</keyword>
<evidence type="ECO:0000256" key="8">
    <source>
        <dbReference type="SAM" id="MobiDB-lite"/>
    </source>
</evidence>
<comment type="cofactor">
    <cofactor evidence="1">
        <name>(6R)-5,10-methylene-5,6,7,8-tetrahydrofolate</name>
        <dbReference type="ChEBI" id="CHEBI:15636"/>
    </cofactor>
</comment>
<keyword evidence="11" id="KW-1185">Reference proteome</keyword>
<comment type="cofactor">
    <cofactor evidence="2">
        <name>FAD</name>
        <dbReference type="ChEBI" id="CHEBI:57692"/>
    </cofactor>
</comment>
<evidence type="ECO:0000256" key="1">
    <source>
        <dbReference type="ARBA" id="ARBA00001932"/>
    </source>
</evidence>
<dbReference type="PANTHER" id="PTHR11455:SF9">
    <property type="entry name" value="CRYPTOCHROME CIRCADIAN CLOCK 5 ISOFORM X1"/>
    <property type="match status" value="1"/>
</dbReference>
<evidence type="ECO:0000256" key="7">
    <source>
        <dbReference type="RuleBase" id="RU004182"/>
    </source>
</evidence>
<dbReference type="InterPro" id="IPR036134">
    <property type="entry name" value="Crypto/Photolyase_FAD-like_sf"/>
</dbReference>
<comment type="similarity">
    <text evidence="3">Belongs to the DNA photolyase class-1 family.</text>
</comment>
<evidence type="ECO:0000256" key="3">
    <source>
        <dbReference type="ARBA" id="ARBA00005862"/>
    </source>
</evidence>
<feature type="compositionally biased region" description="Basic and acidic residues" evidence="8">
    <location>
        <begin position="513"/>
        <end position="522"/>
    </location>
</feature>
<dbReference type="InterPro" id="IPR036155">
    <property type="entry name" value="Crypto/Photolyase_N_sf"/>
</dbReference>
<accession>A0ABW4AXY0</accession>
<dbReference type="PANTHER" id="PTHR11455">
    <property type="entry name" value="CRYPTOCHROME"/>
    <property type="match status" value="1"/>
</dbReference>
<evidence type="ECO:0000256" key="6">
    <source>
        <dbReference type="ARBA" id="ARBA00022991"/>
    </source>
</evidence>
<dbReference type="PRINTS" id="PR00147">
    <property type="entry name" value="DNAPHOTLYASE"/>
</dbReference>
<protein>
    <submittedName>
        <fullName evidence="10">Deoxyribodipyrimidine photo-lyase/cryptochrome family protein</fullName>
    </submittedName>
</protein>
<dbReference type="InterPro" id="IPR002081">
    <property type="entry name" value="Cryptochrome/DNA_photolyase_1"/>
</dbReference>
<name>A0ABW4AXY0_9GAMM</name>